<dbReference type="RefSeq" id="WP_248668360.1">
    <property type="nucleotide sequence ID" value="NZ_JALPRX010000078.1"/>
</dbReference>
<evidence type="ECO:0000256" key="4">
    <source>
        <dbReference type="ARBA" id="ARBA00022692"/>
    </source>
</evidence>
<feature type="transmembrane region" description="Helical" evidence="8">
    <location>
        <begin position="46"/>
        <end position="68"/>
    </location>
</feature>
<protein>
    <submittedName>
        <fullName evidence="10">NADH-quinone oxidoreductase subunit J</fullName>
    </submittedName>
</protein>
<dbReference type="GO" id="GO:0008137">
    <property type="term" value="F:NADH dehydrogenase (ubiquinone) activity"/>
    <property type="evidence" value="ECO:0007669"/>
    <property type="project" value="InterPro"/>
</dbReference>
<evidence type="ECO:0000313" key="10">
    <source>
        <dbReference type="EMBL" id="MCK8786246.1"/>
    </source>
</evidence>
<feature type="transmembrane region" description="Helical" evidence="8">
    <location>
        <begin position="147"/>
        <end position="167"/>
    </location>
</feature>
<feature type="transmembrane region" description="Helical" evidence="8">
    <location>
        <begin position="287"/>
        <end position="306"/>
    </location>
</feature>
<proteinExistence type="inferred from homology"/>
<dbReference type="Proteomes" id="UP001139516">
    <property type="component" value="Unassembled WGS sequence"/>
</dbReference>
<evidence type="ECO:0000256" key="8">
    <source>
        <dbReference type="SAM" id="Phobius"/>
    </source>
</evidence>
<dbReference type="GO" id="GO:0005886">
    <property type="term" value="C:plasma membrane"/>
    <property type="evidence" value="ECO:0007669"/>
    <property type="project" value="UniProtKB-SubCell"/>
</dbReference>
<keyword evidence="6 8" id="KW-0472">Membrane</keyword>
<evidence type="ECO:0000256" key="1">
    <source>
        <dbReference type="ARBA" id="ARBA00004651"/>
    </source>
</evidence>
<evidence type="ECO:0000256" key="3">
    <source>
        <dbReference type="ARBA" id="ARBA00022475"/>
    </source>
</evidence>
<evidence type="ECO:0000256" key="6">
    <source>
        <dbReference type="ARBA" id="ARBA00023136"/>
    </source>
</evidence>
<name>A0A9X1Y9Y4_9PROT</name>
<dbReference type="InterPro" id="IPR001750">
    <property type="entry name" value="ND/Mrp_TM"/>
</dbReference>
<sequence length="501" mass="51291">MPDPATLAAGTAGGPLLVLALAVPFCGVLAMLVLGGRRAERLAPLLLAACLALSLAIAGTVLGTRAAVVEVIGGWAPPLGLRLRADGLSAALLVTTALVCCAVAAFAWPDLRSPADGPERRAPAVFWLLLVGLWGSLNAAFLGQDLFNLYVALELLTFAAVPLVCLTGSRETIEAALRYLLFALLGSVLYLLGTALLYGAYGTLDIALLRMRVDPSAASLCAAALMTVGLLAKAALFPLHLWLPPAHAGAPAAASALLSALVVKAPIFLIVRLWFDAMPMLLGLPAAQLLGLLGAAAILFGSVLALRQRRLKLLVAYSTVAQIGYLFLVFPLLVGNVQAGSTDAWLGAALQLLSHAFAKAAMFLAAGLIAESLGHDEMARLGPAARAVPFTVLAFGLSGLSLMGLPPSGGFAAKWLLLLAAINGGQWWWALVLLAGGLLTGGYVFLVLSRAMAGGAGTARRLGPGRQAVVLALALASVAMGFVPLGSLGLLEIGRLPGGVP</sequence>
<feature type="transmembrane region" description="Helical" evidence="8">
    <location>
        <begin position="217"/>
        <end position="243"/>
    </location>
</feature>
<feature type="transmembrane region" description="Helical" evidence="8">
    <location>
        <begin position="179"/>
        <end position="201"/>
    </location>
</feature>
<feature type="transmembrane region" description="Helical" evidence="8">
    <location>
        <begin position="427"/>
        <end position="448"/>
    </location>
</feature>
<feature type="transmembrane region" description="Helical" evidence="8">
    <location>
        <begin position="12"/>
        <end position="34"/>
    </location>
</feature>
<feature type="transmembrane region" description="Helical" evidence="8">
    <location>
        <begin position="469"/>
        <end position="491"/>
    </location>
</feature>
<feature type="transmembrane region" description="Helical" evidence="8">
    <location>
        <begin position="121"/>
        <end position="141"/>
    </location>
</feature>
<comment type="similarity">
    <text evidence="2">Belongs to the CPA3 antiporters (TC 2.A.63) subunit D family.</text>
</comment>
<dbReference type="PRINTS" id="PR01437">
    <property type="entry name" value="NUOXDRDTASE4"/>
</dbReference>
<dbReference type="AlphaFoldDB" id="A0A9X1Y9Y4"/>
<dbReference type="EMBL" id="JALPRX010000078">
    <property type="protein sequence ID" value="MCK8786246.1"/>
    <property type="molecule type" value="Genomic_DNA"/>
</dbReference>
<evidence type="ECO:0000256" key="2">
    <source>
        <dbReference type="ARBA" id="ARBA00005346"/>
    </source>
</evidence>
<dbReference type="Pfam" id="PF00361">
    <property type="entry name" value="Proton_antipo_M"/>
    <property type="match status" value="1"/>
</dbReference>
<feature type="domain" description="NADH:quinone oxidoreductase/Mrp antiporter transmembrane" evidence="9">
    <location>
        <begin position="144"/>
        <end position="438"/>
    </location>
</feature>
<dbReference type="InterPro" id="IPR050586">
    <property type="entry name" value="CPA3_Na-H_Antiporter_D"/>
</dbReference>
<organism evidence="10 11">
    <name type="scientific">Roseomonas acroporae</name>
    <dbReference type="NCBI Taxonomy" id="2937791"/>
    <lineage>
        <taxon>Bacteria</taxon>
        <taxon>Pseudomonadati</taxon>
        <taxon>Pseudomonadota</taxon>
        <taxon>Alphaproteobacteria</taxon>
        <taxon>Acetobacterales</taxon>
        <taxon>Roseomonadaceae</taxon>
        <taxon>Roseomonas</taxon>
    </lineage>
</organism>
<gene>
    <name evidence="10" type="ORF">M0638_17860</name>
</gene>
<keyword evidence="11" id="KW-1185">Reference proteome</keyword>
<feature type="transmembrane region" description="Helical" evidence="8">
    <location>
        <begin position="88"/>
        <end position="109"/>
    </location>
</feature>
<keyword evidence="5 8" id="KW-1133">Transmembrane helix</keyword>
<dbReference type="InterPro" id="IPR003918">
    <property type="entry name" value="NADH_UbQ_OxRdtase"/>
</dbReference>
<evidence type="ECO:0000256" key="7">
    <source>
        <dbReference type="RuleBase" id="RU000320"/>
    </source>
</evidence>
<feature type="transmembrane region" description="Helical" evidence="8">
    <location>
        <begin position="255"/>
        <end position="275"/>
    </location>
</feature>
<evidence type="ECO:0000259" key="9">
    <source>
        <dbReference type="Pfam" id="PF00361"/>
    </source>
</evidence>
<feature type="transmembrane region" description="Helical" evidence="8">
    <location>
        <begin position="345"/>
        <end position="366"/>
    </location>
</feature>
<keyword evidence="3" id="KW-1003">Cell membrane</keyword>
<dbReference type="PANTHER" id="PTHR42703:SF1">
    <property type="entry name" value="NA(+)_H(+) ANTIPORTER SUBUNIT D1"/>
    <property type="match status" value="1"/>
</dbReference>
<keyword evidence="4 7" id="KW-0812">Transmembrane</keyword>
<comment type="caution">
    <text evidence="10">The sequence shown here is derived from an EMBL/GenBank/DDBJ whole genome shotgun (WGS) entry which is preliminary data.</text>
</comment>
<feature type="transmembrane region" description="Helical" evidence="8">
    <location>
        <begin position="387"/>
        <end position="407"/>
    </location>
</feature>
<accession>A0A9X1Y9Y4</accession>
<dbReference type="GO" id="GO:0042773">
    <property type="term" value="P:ATP synthesis coupled electron transport"/>
    <property type="evidence" value="ECO:0007669"/>
    <property type="project" value="InterPro"/>
</dbReference>
<feature type="transmembrane region" description="Helical" evidence="8">
    <location>
        <begin position="313"/>
        <end position="333"/>
    </location>
</feature>
<evidence type="ECO:0000313" key="11">
    <source>
        <dbReference type="Proteomes" id="UP001139516"/>
    </source>
</evidence>
<evidence type="ECO:0000256" key="5">
    <source>
        <dbReference type="ARBA" id="ARBA00022989"/>
    </source>
</evidence>
<dbReference type="PANTHER" id="PTHR42703">
    <property type="entry name" value="NADH DEHYDROGENASE"/>
    <property type="match status" value="1"/>
</dbReference>
<comment type="subcellular location">
    <subcellularLocation>
        <location evidence="1">Cell membrane</location>
        <topology evidence="1">Multi-pass membrane protein</topology>
    </subcellularLocation>
    <subcellularLocation>
        <location evidence="7">Membrane</location>
        <topology evidence="7">Multi-pass membrane protein</topology>
    </subcellularLocation>
</comment>
<reference evidence="10" key="1">
    <citation type="submission" date="2022-04" db="EMBL/GenBank/DDBJ databases">
        <title>Roseomonas acroporae sp. nov., isolated from coral Acropora digitifera.</title>
        <authorList>
            <person name="Sun H."/>
        </authorList>
    </citation>
    <scope>NUCLEOTIDE SEQUENCE</scope>
    <source>
        <strain evidence="10">NAR14</strain>
    </source>
</reference>